<dbReference type="EMBL" id="DS231714">
    <property type="protein sequence ID" value="KNB14293.1"/>
    <property type="molecule type" value="Genomic_DNA"/>
</dbReference>
<sequence>MMIFSDLLYWLQFVDMRQVFACDFATAKEGMQTRDLFDVDVIDLRWRAGHVVIDYRDRIIVARLTVVDDDCAAAHLVMEVRVLGLF</sequence>
<evidence type="ECO:0000313" key="1">
    <source>
        <dbReference type="EMBL" id="KNB14293.1"/>
    </source>
</evidence>
<dbReference type="RefSeq" id="XP_018252338.1">
    <property type="nucleotide sequence ID" value="XM_018393129.1"/>
</dbReference>
<dbReference type="VEuPathDB" id="FungiDB:FOXG_13177"/>
<dbReference type="Proteomes" id="UP000009097">
    <property type="component" value="Unassembled WGS sequence"/>
</dbReference>
<dbReference type="AlphaFoldDB" id="A0A0J9VTZ1"/>
<evidence type="ECO:0000313" key="2">
    <source>
        <dbReference type="Proteomes" id="UP000009097"/>
    </source>
</evidence>
<name>A0A0J9VTZ1_FUSO4</name>
<dbReference type="GeneID" id="28954452"/>
<organism evidence="1 2">
    <name type="scientific">Fusarium oxysporum f. sp. lycopersici (strain 4287 / CBS 123668 / FGSC 9935 / NRRL 34936)</name>
    <name type="common">Fusarium vascular wilt of tomato</name>
    <dbReference type="NCBI Taxonomy" id="426428"/>
    <lineage>
        <taxon>Eukaryota</taxon>
        <taxon>Fungi</taxon>
        <taxon>Dikarya</taxon>
        <taxon>Ascomycota</taxon>
        <taxon>Pezizomycotina</taxon>
        <taxon>Sordariomycetes</taxon>
        <taxon>Hypocreomycetidae</taxon>
        <taxon>Hypocreales</taxon>
        <taxon>Nectriaceae</taxon>
        <taxon>Fusarium</taxon>
        <taxon>Fusarium oxysporum species complex</taxon>
    </lineage>
</organism>
<reference evidence="1" key="1">
    <citation type="submission" date="2007-04" db="EMBL/GenBank/DDBJ databases">
        <authorList>
            <consortium name="The Broad Institute Genome Sequencing Platform"/>
            <person name="Birren B."/>
            <person name="Lander E."/>
            <person name="Galagan J."/>
            <person name="Nusbaum C."/>
            <person name="Devon K."/>
            <person name="Ma L.-J."/>
            <person name="Jaffe D."/>
            <person name="Butler J."/>
            <person name="Alvarez P."/>
            <person name="Gnerre S."/>
            <person name="Grabherr M."/>
            <person name="Kleber M."/>
            <person name="Mauceli E."/>
            <person name="Brockman W."/>
            <person name="MacCallum I.A."/>
            <person name="Young S."/>
            <person name="LaButti K."/>
            <person name="DeCaprio D."/>
            <person name="Crawford M."/>
            <person name="Koehrsen M."/>
            <person name="Engels R."/>
            <person name="Montgomery P."/>
            <person name="Pearson M."/>
            <person name="Howarth C."/>
            <person name="Larson L."/>
            <person name="White J."/>
            <person name="O'Leary S."/>
            <person name="Kodira C."/>
            <person name="Zeng Q."/>
            <person name="Yandava C."/>
            <person name="Alvarado L."/>
            <person name="Kistler C."/>
            <person name="Shim W.-B."/>
            <person name="Kang S."/>
            <person name="Woloshuk C."/>
        </authorList>
    </citation>
    <scope>NUCLEOTIDE SEQUENCE</scope>
    <source>
        <strain evidence="1">4287</strain>
    </source>
</reference>
<proteinExistence type="predicted"/>
<gene>
    <name evidence="1" type="ORF">FOXG_13177</name>
</gene>
<dbReference type="KEGG" id="fox:FOXG_13177"/>
<accession>A0A0J9VTZ1</accession>
<protein>
    <submittedName>
        <fullName evidence="1">Uncharacterized protein</fullName>
    </submittedName>
</protein>
<reference evidence="1" key="2">
    <citation type="journal article" date="2010" name="Nature">
        <title>Comparative genomics reveals mobile pathogenicity chromosomes in Fusarium.</title>
        <authorList>
            <person name="Ma L.J."/>
            <person name="van der Does H.C."/>
            <person name="Borkovich K.A."/>
            <person name="Coleman J.J."/>
            <person name="Daboussi M.J."/>
            <person name="Di Pietro A."/>
            <person name="Dufresne M."/>
            <person name="Freitag M."/>
            <person name="Grabherr M."/>
            <person name="Henrissat B."/>
            <person name="Houterman P.M."/>
            <person name="Kang S."/>
            <person name="Shim W.B."/>
            <person name="Woloshuk C."/>
            <person name="Xie X."/>
            <person name="Xu J.R."/>
            <person name="Antoniw J."/>
            <person name="Baker S.E."/>
            <person name="Bluhm B.H."/>
            <person name="Breakspear A."/>
            <person name="Brown D.W."/>
            <person name="Butchko R.A."/>
            <person name="Chapman S."/>
            <person name="Coulson R."/>
            <person name="Coutinho P.M."/>
            <person name="Danchin E.G."/>
            <person name="Diener A."/>
            <person name="Gale L.R."/>
            <person name="Gardiner D.M."/>
            <person name="Goff S."/>
            <person name="Hammond-Kosack K.E."/>
            <person name="Hilburn K."/>
            <person name="Hua-Van A."/>
            <person name="Jonkers W."/>
            <person name="Kazan K."/>
            <person name="Kodira C.D."/>
            <person name="Koehrsen M."/>
            <person name="Kumar L."/>
            <person name="Lee Y.H."/>
            <person name="Li L."/>
            <person name="Manners J.M."/>
            <person name="Miranda-Saavedra D."/>
            <person name="Mukherjee M."/>
            <person name="Park G."/>
            <person name="Park J."/>
            <person name="Park S.Y."/>
            <person name="Proctor R.H."/>
            <person name="Regev A."/>
            <person name="Ruiz-Roldan M.C."/>
            <person name="Sain D."/>
            <person name="Sakthikumar S."/>
            <person name="Sykes S."/>
            <person name="Schwartz D.C."/>
            <person name="Turgeon B.G."/>
            <person name="Wapinski I."/>
            <person name="Yoder O."/>
            <person name="Young S."/>
            <person name="Zeng Q."/>
            <person name="Zhou S."/>
            <person name="Galagan J."/>
            <person name="Cuomo C.A."/>
            <person name="Kistler H.C."/>
            <person name="Rep M."/>
        </authorList>
    </citation>
    <scope>NUCLEOTIDE SEQUENCE [LARGE SCALE GENOMIC DNA]</scope>
    <source>
        <strain evidence="1">4287</strain>
    </source>
</reference>